<dbReference type="Pfam" id="PF08011">
    <property type="entry name" value="PDDEXK_9"/>
    <property type="match status" value="1"/>
</dbReference>
<name>A0A7X3MDI8_9FIRM</name>
<comment type="caution">
    <text evidence="1">The sequence shown here is derived from an EMBL/GenBank/DDBJ whole genome shotgun (WGS) entry which is preliminary data.</text>
</comment>
<evidence type="ECO:0000313" key="1">
    <source>
        <dbReference type="EMBL" id="MXP74429.1"/>
    </source>
</evidence>
<dbReference type="Proteomes" id="UP000460412">
    <property type="component" value="Unassembled WGS sequence"/>
</dbReference>
<evidence type="ECO:0008006" key="3">
    <source>
        <dbReference type="Google" id="ProtNLM"/>
    </source>
</evidence>
<dbReference type="InterPro" id="IPR012547">
    <property type="entry name" value="PDDEXK_9"/>
</dbReference>
<dbReference type="RefSeq" id="WP_159756315.1">
    <property type="nucleotide sequence ID" value="NZ_WUQX01000001.1"/>
</dbReference>
<keyword evidence="2" id="KW-1185">Reference proteome</keyword>
<dbReference type="AlphaFoldDB" id="A0A7X3MDI8"/>
<protein>
    <recommendedName>
        <fullName evidence="3">PD-(D/E)XK nuclease superfamily protein</fullName>
    </recommendedName>
</protein>
<reference evidence="1 2" key="1">
    <citation type="submission" date="2019-12" db="EMBL/GenBank/DDBJ databases">
        <title>Sporaefaciens musculi gen. nov., sp. nov., a novel bacterium isolated from the caecum of an obese mouse.</title>
        <authorList>
            <person name="Rasmussen T.S."/>
            <person name="Streidl T."/>
            <person name="Hitch T.C.A."/>
            <person name="Wortmann E."/>
            <person name="Deptula P."/>
            <person name="Hansen M."/>
            <person name="Nielsen D.S."/>
            <person name="Clavel T."/>
            <person name="Vogensen F.K."/>
        </authorList>
    </citation>
    <scope>NUCLEOTIDE SEQUENCE [LARGE SCALE GENOMIC DNA]</scope>
    <source>
        <strain evidence="1 2">WCA-9-b2</strain>
    </source>
</reference>
<organism evidence="1 2">
    <name type="scientific">Sporofaciens musculi</name>
    <dbReference type="NCBI Taxonomy" id="2681861"/>
    <lineage>
        <taxon>Bacteria</taxon>
        <taxon>Bacillati</taxon>
        <taxon>Bacillota</taxon>
        <taxon>Clostridia</taxon>
        <taxon>Lachnospirales</taxon>
        <taxon>Lachnospiraceae</taxon>
        <taxon>Sporofaciens</taxon>
    </lineage>
</organism>
<accession>A0A7X3MDI8</accession>
<proteinExistence type="predicted"/>
<evidence type="ECO:0000313" key="2">
    <source>
        <dbReference type="Proteomes" id="UP000460412"/>
    </source>
</evidence>
<dbReference type="EMBL" id="WUQX01000001">
    <property type="protein sequence ID" value="MXP74429.1"/>
    <property type="molecule type" value="Genomic_DNA"/>
</dbReference>
<gene>
    <name evidence="1" type="ORF">GN277_03025</name>
</gene>
<sequence>MLFDTISYHDYSESFYHAFLTGLFSGTEYVVESNYENGLGRADLLIKDRSNRRAAVIEAKIARCEDRLEAECDEALKQIEKRQYARRVERAGYRSIVRFGMAFYRKSCVVKSGETA</sequence>